<dbReference type="Gene3D" id="6.10.140.2220">
    <property type="match status" value="1"/>
</dbReference>
<feature type="region of interest" description="Disordered" evidence="10">
    <location>
        <begin position="342"/>
        <end position="454"/>
    </location>
</feature>
<evidence type="ECO:0000256" key="10">
    <source>
        <dbReference type="SAM" id="MobiDB-lite"/>
    </source>
</evidence>
<feature type="compositionally biased region" description="Low complexity" evidence="10">
    <location>
        <begin position="944"/>
        <end position="960"/>
    </location>
</feature>
<dbReference type="Pfam" id="PF01753">
    <property type="entry name" value="zf-MYND"/>
    <property type="match status" value="1"/>
</dbReference>
<keyword evidence="6" id="KW-0805">Transcription regulation</keyword>
<dbReference type="PANTHER" id="PTHR10379:SF14">
    <property type="entry name" value="NERVY, ISOFORM D"/>
    <property type="match status" value="1"/>
</dbReference>
<evidence type="ECO:0000313" key="14">
    <source>
        <dbReference type="Proteomes" id="UP000095300"/>
    </source>
</evidence>
<protein>
    <recommendedName>
        <fullName evidence="15">MYND-type domain-containing protein</fullName>
    </recommendedName>
</protein>
<organism evidence="13 14">
    <name type="scientific">Stomoxys calcitrans</name>
    <name type="common">Stable fly</name>
    <name type="synonym">Conops calcitrans</name>
    <dbReference type="NCBI Taxonomy" id="35570"/>
    <lineage>
        <taxon>Eukaryota</taxon>
        <taxon>Metazoa</taxon>
        <taxon>Ecdysozoa</taxon>
        <taxon>Arthropoda</taxon>
        <taxon>Hexapoda</taxon>
        <taxon>Insecta</taxon>
        <taxon>Pterygota</taxon>
        <taxon>Neoptera</taxon>
        <taxon>Endopterygota</taxon>
        <taxon>Diptera</taxon>
        <taxon>Brachycera</taxon>
        <taxon>Muscomorpha</taxon>
        <taxon>Muscoidea</taxon>
        <taxon>Muscidae</taxon>
        <taxon>Stomoxys</taxon>
    </lineage>
</organism>
<feature type="domain" description="TAFH" evidence="12">
    <location>
        <begin position="471"/>
        <end position="566"/>
    </location>
</feature>
<dbReference type="PROSITE" id="PS00028">
    <property type="entry name" value="ZINC_FINGER_C2H2_1"/>
    <property type="match status" value="1"/>
</dbReference>
<dbReference type="InterPro" id="IPR013289">
    <property type="entry name" value="CBFA2T1/2/3"/>
</dbReference>
<evidence type="ECO:0000256" key="6">
    <source>
        <dbReference type="ARBA" id="ARBA00023015"/>
    </source>
</evidence>
<evidence type="ECO:0000313" key="13">
    <source>
        <dbReference type="EnsemblMetazoa" id="SCAU012478-PB"/>
    </source>
</evidence>
<sequence>MSSYNCPKCHAKFSGAGAAMIHLEKHCQFCNKLLKNTWDAKDHKQHFHPELYEAEIKMKTAKKMTATQSAKRKPHRATNNLAKQLKSYTATTSNYPSRRVSSAANPRDQQDVESSISHSEIRSLESFVGNFRNLRSWPAPENNFMEIQVRQRELIDRSVENIRPIALQNNFLMEGNGQDNPLNVPQGLHSSMSWVSVSSEESSSTYSHEPVRQEVIPQNHFLQESNEVLNPTESQTAARGLTALASQPGTLMAHASISNREEISSTTCLENGTQKKSISNETDQKLPEHVVEIPTKSIDGIQLPASSADTFTDNWDVWPIMEEMALDGKTIIKEEITDKDAYEASANSTRRNKATSNSSSSSKDSTTTNSNGSNSNSATNPNGSSTNSRSCRTPDSPESARAIAPRSPMSPQLHQHHSSLAPPPRPNRNASASPVINGATTTPPPPPQSSAQTAQAAVAAAAAAAAHVEQARLLGKIRKFLGSLVQLAQDVHPEVSDRVRALVISLGSGGISIDEFRMALQEAINLPLRPYVIPLLKNHISLLQREIAALARATNQTTLQYVTTNENSVMEFSPHGPPAEYSDIFVQLDGQSSNGGGPTSLVFKRRPSDTLMDPHGHNGAQEWSDYMAAYPPPKRLHAHNPHAPAPESRIPFSSAQPTIFDYSTSGVAATQSEGTFNNLMEKSNHREERDMRSSVSNEPAAHRTLPRTVMPSASSGPGGGAPGGSGPMQGEEEWKNIHTMLNCISAMVDKTKRAITILQQRGVEPQQPNFGEVTPATLMEIRRQTEEKVAEFKRNAEDAVNQVKRQAVIEIQRAVVAAETRAAEVMAQERLRMEKFFVEMSRHSGSERELDNKSPSIGASQNACWNCGRKATETCSGCNLARYCGAFCQHKDWEHHHQICGTTRTTDLSTKHPSQVIPLSATIRGAVTRSPPTPVQTSGHGPNTQSQATSSASSAPQPSSLVANGIGSK</sequence>
<dbReference type="Proteomes" id="UP000095300">
    <property type="component" value="Unassembled WGS sequence"/>
</dbReference>
<dbReference type="SUPFAM" id="SSF144232">
    <property type="entry name" value="HIT/MYND zinc finger-like"/>
    <property type="match status" value="1"/>
</dbReference>
<keyword evidence="3" id="KW-0479">Metal-binding</keyword>
<dbReference type="PRINTS" id="PR01875">
    <property type="entry name" value="ETOFAMILY"/>
</dbReference>
<dbReference type="PROSITE" id="PS50865">
    <property type="entry name" value="ZF_MYND_2"/>
    <property type="match status" value="1"/>
</dbReference>
<feature type="compositionally biased region" description="Low complexity" evidence="10">
    <location>
        <begin position="354"/>
        <end position="388"/>
    </location>
</feature>
<evidence type="ECO:0000256" key="1">
    <source>
        <dbReference type="ARBA" id="ARBA00004123"/>
    </source>
</evidence>
<dbReference type="AlphaFoldDB" id="A0A1I8PZH6"/>
<evidence type="ECO:0000256" key="8">
    <source>
        <dbReference type="ARBA" id="ARBA00023242"/>
    </source>
</evidence>
<evidence type="ECO:0000256" key="3">
    <source>
        <dbReference type="ARBA" id="ARBA00022723"/>
    </source>
</evidence>
<dbReference type="Pfam" id="PF07531">
    <property type="entry name" value="TAFH"/>
    <property type="match status" value="1"/>
</dbReference>
<feature type="compositionally biased region" description="Gly residues" evidence="10">
    <location>
        <begin position="716"/>
        <end position="727"/>
    </location>
</feature>
<feature type="domain" description="MYND-type" evidence="11">
    <location>
        <begin position="864"/>
        <end position="900"/>
    </location>
</feature>
<evidence type="ECO:0008006" key="15">
    <source>
        <dbReference type="Google" id="ProtNLM"/>
    </source>
</evidence>
<dbReference type="Gene3D" id="6.10.250.230">
    <property type="match status" value="1"/>
</dbReference>
<keyword evidence="4 9" id="KW-0863">Zinc-finger</keyword>
<reference evidence="13" key="1">
    <citation type="submission" date="2020-05" db="UniProtKB">
        <authorList>
            <consortium name="EnsemblMetazoa"/>
        </authorList>
    </citation>
    <scope>IDENTIFICATION</scope>
    <source>
        <strain evidence="13">USDA</strain>
    </source>
</reference>
<dbReference type="OrthoDB" id="2951111at2759"/>
<feature type="region of interest" description="Disordered" evidence="10">
    <location>
        <begin position="87"/>
        <end position="117"/>
    </location>
</feature>
<evidence type="ECO:0000256" key="7">
    <source>
        <dbReference type="ARBA" id="ARBA00023163"/>
    </source>
</evidence>
<dbReference type="GO" id="GO:0005634">
    <property type="term" value="C:nucleus"/>
    <property type="evidence" value="ECO:0007669"/>
    <property type="project" value="UniProtKB-SubCell"/>
</dbReference>
<dbReference type="GO" id="GO:0006351">
    <property type="term" value="P:DNA-templated transcription"/>
    <property type="evidence" value="ECO:0007669"/>
    <property type="project" value="InterPro"/>
</dbReference>
<dbReference type="FunFam" id="6.10.140.2220:FF:000027">
    <property type="entry name" value="Eto/mtg8/nervy, putative"/>
    <property type="match status" value="1"/>
</dbReference>
<feature type="region of interest" description="Disordered" evidence="10">
    <location>
        <begin position="683"/>
        <end position="729"/>
    </location>
</feature>
<dbReference type="Pfam" id="PF08788">
    <property type="entry name" value="NHR2"/>
    <property type="match status" value="1"/>
</dbReference>
<feature type="region of interest" description="Disordered" evidence="10">
    <location>
        <begin position="263"/>
        <end position="284"/>
    </location>
</feature>
<evidence type="ECO:0000256" key="5">
    <source>
        <dbReference type="ARBA" id="ARBA00022833"/>
    </source>
</evidence>
<accession>A0A1I8PZH6</accession>
<feature type="compositionally biased region" description="Polar residues" evidence="10">
    <location>
        <begin position="87"/>
        <end position="104"/>
    </location>
</feature>
<keyword evidence="2" id="KW-0678">Repressor</keyword>
<dbReference type="InterPro" id="IPR037249">
    <property type="entry name" value="TAFH/NHR1_dom_sf"/>
</dbReference>
<gene>
    <name evidence="13" type="primary">106087559</name>
</gene>
<keyword evidence="7" id="KW-0804">Transcription</keyword>
<dbReference type="InterPro" id="IPR002893">
    <property type="entry name" value="Znf_MYND"/>
</dbReference>
<evidence type="ECO:0000256" key="2">
    <source>
        <dbReference type="ARBA" id="ARBA00022491"/>
    </source>
</evidence>
<dbReference type="EnsemblMetazoa" id="SCAU012478-RB">
    <property type="protein sequence ID" value="SCAU012478-PB"/>
    <property type="gene ID" value="SCAU012478"/>
</dbReference>
<evidence type="ECO:0000256" key="4">
    <source>
        <dbReference type="ARBA" id="ARBA00022771"/>
    </source>
</evidence>
<dbReference type="SMART" id="SM00549">
    <property type="entry name" value="TAFH"/>
    <property type="match status" value="1"/>
</dbReference>
<comment type="subcellular location">
    <subcellularLocation>
        <location evidence="1">Nucleus</location>
    </subcellularLocation>
</comment>
<dbReference type="Gene3D" id="1.20.120.1110">
    <property type="entry name" value="TAFH/NHR1 domain"/>
    <property type="match status" value="1"/>
</dbReference>
<dbReference type="SUPFAM" id="SSF158553">
    <property type="entry name" value="TAFH domain-like"/>
    <property type="match status" value="1"/>
</dbReference>
<dbReference type="PROSITE" id="PS01360">
    <property type="entry name" value="ZF_MYND_1"/>
    <property type="match status" value="1"/>
</dbReference>
<keyword evidence="14" id="KW-1185">Reference proteome</keyword>
<feature type="compositionally biased region" description="Polar residues" evidence="10">
    <location>
        <begin position="264"/>
        <end position="281"/>
    </location>
</feature>
<proteinExistence type="predicted"/>
<dbReference type="InterPro" id="IPR013087">
    <property type="entry name" value="Znf_C2H2_type"/>
</dbReference>
<keyword evidence="5" id="KW-0862">Zinc</keyword>
<evidence type="ECO:0000259" key="11">
    <source>
        <dbReference type="PROSITE" id="PS50865"/>
    </source>
</evidence>
<dbReference type="VEuPathDB" id="VectorBase:SCAU012478"/>
<name>A0A1I8PZH6_STOCA</name>
<feature type="region of interest" description="Disordered" evidence="10">
    <location>
        <begin position="920"/>
        <end position="969"/>
    </location>
</feature>
<evidence type="ECO:0000256" key="9">
    <source>
        <dbReference type="PROSITE-ProRule" id="PRU00134"/>
    </source>
</evidence>
<evidence type="ECO:0000259" key="12">
    <source>
        <dbReference type="PROSITE" id="PS51119"/>
    </source>
</evidence>
<dbReference type="GO" id="GO:0008270">
    <property type="term" value="F:zinc ion binding"/>
    <property type="evidence" value="ECO:0007669"/>
    <property type="project" value="UniProtKB-KW"/>
</dbReference>
<dbReference type="GO" id="GO:0003714">
    <property type="term" value="F:transcription corepressor activity"/>
    <property type="evidence" value="ECO:0007669"/>
    <property type="project" value="InterPro"/>
</dbReference>
<feature type="compositionally biased region" description="Basic and acidic residues" evidence="10">
    <location>
        <begin position="683"/>
        <end position="692"/>
    </location>
</feature>
<keyword evidence="8" id="KW-0539">Nucleus</keyword>
<dbReference type="KEGG" id="scac:106087559"/>
<dbReference type="InterPro" id="IPR014896">
    <property type="entry name" value="NHR2"/>
</dbReference>
<dbReference type="InterPro" id="IPR003894">
    <property type="entry name" value="TAFH_NHR1"/>
</dbReference>
<dbReference type="PROSITE" id="PS51119">
    <property type="entry name" value="TAFH"/>
    <property type="match status" value="1"/>
</dbReference>
<dbReference type="PANTHER" id="PTHR10379">
    <property type="entry name" value="MTG8 ETO EIGHT TWENTY ONE PROTEIN"/>
    <property type="match status" value="1"/>
</dbReference>
<dbReference type="STRING" id="35570.A0A1I8PZH6"/>